<proteinExistence type="predicted"/>
<dbReference type="AlphaFoldDB" id="A0A367UHH1"/>
<protein>
    <submittedName>
        <fullName evidence="2">Uncharacterized protein</fullName>
    </submittedName>
</protein>
<feature type="compositionally biased region" description="Basic and acidic residues" evidence="1">
    <location>
        <begin position="33"/>
        <end position="51"/>
    </location>
</feature>
<reference evidence="2 3" key="1">
    <citation type="submission" date="2014-07" db="EMBL/GenBank/DDBJ databases">
        <title>Draft genome sequence of Thalassospira xianhensis P-4 (MCCC 1A02616).</title>
        <authorList>
            <person name="Lai Q."/>
            <person name="Shao Z."/>
        </authorList>
    </citation>
    <scope>NUCLEOTIDE SEQUENCE [LARGE SCALE GENOMIC DNA]</scope>
    <source>
        <strain evidence="2 3">MCCC 1A02616</strain>
    </source>
</reference>
<evidence type="ECO:0000313" key="3">
    <source>
        <dbReference type="Proteomes" id="UP000252419"/>
    </source>
</evidence>
<organism evidence="2 3">
    <name type="scientific">Thalassospira xianhensis MCCC 1A02616</name>
    <dbReference type="NCBI Taxonomy" id="1177929"/>
    <lineage>
        <taxon>Bacteria</taxon>
        <taxon>Pseudomonadati</taxon>
        <taxon>Pseudomonadota</taxon>
        <taxon>Alphaproteobacteria</taxon>
        <taxon>Rhodospirillales</taxon>
        <taxon>Thalassospiraceae</taxon>
        <taxon>Thalassospira</taxon>
    </lineage>
</organism>
<keyword evidence="3" id="KW-1185">Reference proteome</keyword>
<dbReference type="EMBL" id="JPWA01000001">
    <property type="protein sequence ID" value="RCK07757.1"/>
    <property type="molecule type" value="Genomic_DNA"/>
</dbReference>
<accession>A0A367UHH1</accession>
<evidence type="ECO:0000256" key="1">
    <source>
        <dbReference type="SAM" id="MobiDB-lite"/>
    </source>
</evidence>
<gene>
    <name evidence="2" type="ORF">TH5_01545</name>
</gene>
<feature type="region of interest" description="Disordered" evidence="1">
    <location>
        <begin position="17"/>
        <end position="57"/>
    </location>
</feature>
<dbReference type="Proteomes" id="UP000252419">
    <property type="component" value="Unassembled WGS sequence"/>
</dbReference>
<comment type="caution">
    <text evidence="2">The sequence shown here is derived from an EMBL/GenBank/DDBJ whole genome shotgun (WGS) entry which is preliminary data.</text>
</comment>
<name>A0A367UHH1_9PROT</name>
<evidence type="ECO:0000313" key="2">
    <source>
        <dbReference type="EMBL" id="RCK07757.1"/>
    </source>
</evidence>
<sequence length="306" mass="34026">MGSGRWDSDAWASYTRSHVAGRSKSEVFSSRSMSDDFDPKNIKLRESRDSDDNPNATPIIIGGDVTGSMGSLAHEFMRGRLHTMATDVYDRKPVTDPHIMFMAIGDADYDSAPLQVTQWEADIRIAEQLQKIYLEQGGGGNSYESYHLPWYFAATRTSMDSFEKRGKKGVLFTYGDELPPPKLTKAQVSKVFGDTLQEDLETEQVLQMAERTFDVYHFVLTNVGQARGRRDTMDEWLKVMGERAVPISDDTKLTEVMISILELRAGRDKDDVVNSWSGDTSLVVADAIKSLTPYTDAGSTGGPIAL</sequence>